<name>A0A6A4H7L9_9AGAR</name>
<keyword evidence="4" id="KW-1185">Reference proteome</keyword>
<feature type="compositionally biased region" description="Low complexity" evidence="1">
    <location>
        <begin position="401"/>
        <end position="416"/>
    </location>
</feature>
<dbReference type="EMBL" id="ML769558">
    <property type="protein sequence ID" value="KAE9394061.1"/>
    <property type="molecule type" value="Genomic_DNA"/>
</dbReference>
<feature type="compositionally biased region" description="Basic and acidic residues" evidence="1">
    <location>
        <begin position="371"/>
        <end position="399"/>
    </location>
</feature>
<proteinExistence type="predicted"/>
<feature type="region of interest" description="Disordered" evidence="1">
    <location>
        <begin position="193"/>
        <end position="223"/>
    </location>
</feature>
<dbReference type="Proteomes" id="UP000799118">
    <property type="component" value="Unassembled WGS sequence"/>
</dbReference>
<dbReference type="AlphaFoldDB" id="A0A6A4H7L9"/>
<feature type="compositionally biased region" description="Polar residues" evidence="1">
    <location>
        <begin position="466"/>
        <end position="476"/>
    </location>
</feature>
<feature type="compositionally biased region" description="Polar residues" evidence="1">
    <location>
        <begin position="486"/>
        <end position="506"/>
    </location>
</feature>
<keyword evidence="2" id="KW-1133">Transmembrane helix</keyword>
<evidence type="ECO:0000256" key="1">
    <source>
        <dbReference type="SAM" id="MobiDB-lite"/>
    </source>
</evidence>
<accession>A0A6A4H7L9</accession>
<evidence type="ECO:0000313" key="4">
    <source>
        <dbReference type="Proteomes" id="UP000799118"/>
    </source>
</evidence>
<organism evidence="3 4">
    <name type="scientific">Gymnopus androsaceus JB14</name>
    <dbReference type="NCBI Taxonomy" id="1447944"/>
    <lineage>
        <taxon>Eukaryota</taxon>
        <taxon>Fungi</taxon>
        <taxon>Dikarya</taxon>
        <taxon>Basidiomycota</taxon>
        <taxon>Agaricomycotina</taxon>
        <taxon>Agaricomycetes</taxon>
        <taxon>Agaricomycetidae</taxon>
        <taxon>Agaricales</taxon>
        <taxon>Marasmiineae</taxon>
        <taxon>Omphalotaceae</taxon>
        <taxon>Gymnopus</taxon>
    </lineage>
</organism>
<feature type="compositionally biased region" description="Low complexity" evidence="1">
    <location>
        <begin position="423"/>
        <end position="437"/>
    </location>
</feature>
<keyword evidence="2" id="KW-0812">Transmembrane</keyword>
<feature type="transmembrane region" description="Helical" evidence="2">
    <location>
        <begin position="162"/>
        <end position="184"/>
    </location>
</feature>
<keyword evidence="2" id="KW-0472">Membrane</keyword>
<feature type="compositionally biased region" description="Basic and acidic residues" evidence="1">
    <location>
        <begin position="451"/>
        <end position="464"/>
    </location>
</feature>
<feature type="region of interest" description="Disordered" evidence="1">
    <location>
        <begin position="262"/>
        <end position="544"/>
    </location>
</feature>
<reference evidence="3" key="1">
    <citation type="journal article" date="2019" name="Environ. Microbiol.">
        <title>Fungal ecological strategies reflected in gene transcription - a case study of two litter decomposers.</title>
        <authorList>
            <person name="Barbi F."/>
            <person name="Kohler A."/>
            <person name="Barry K."/>
            <person name="Baskaran P."/>
            <person name="Daum C."/>
            <person name="Fauchery L."/>
            <person name="Ihrmark K."/>
            <person name="Kuo A."/>
            <person name="LaButti K."/>
            <person name="Lipzen A."/>
            <person name="Morin E."/>
            <person name="Grigoriev I.V."/>
            <person name="Henrissat B."/>
            <person name="Lindahl B."/>
            <person name="Martin F."/>
        </authorList>
    </citation>
    <scope>NUCLEOTIDE SEQUENCE</scope>
    <source>
        <strain evidence="3">JB14</strain>
    </source>
</reference>
<feature type="compositionally biased region" description="Low complexity" evidence="1">
    <location>
        <begin position="354"/>
        <end position="363"/>
    </location>
</feature>
<feature type="compositionally biased region" description="Polar residues" evidence="1">
    <location>
        <begin position="299"/>
        <end position="312"/>
    </location>
</feature>
<feature type="compositionally biased region" description="Acidic residues" evidence="1">
    <location>
        <begin position="315"/>
        <end position="324"/>
    </location>
</feature>
<feature type="compositionally biased region" description="Basic and acidic residues" evidence="1">
    <location>
        <begin position="338"/>
        <end position="347"/>
    </location>
</feature>
<protein>
    <submittedName>
        <fullName evidence="3">Uncharacterized protein</fullName>
    </submittedName>
</protein>
<feature type="compositionally biased region" description="Basic and acidic residues" evidence="1">
    <location>
        <begin position="262"/>
        <end position="272"/>
    </location>
</feature>
<evidence type="ECO:0000313" key="3">
    <source>
        <dbReference type="EMBL" id="KAE9394061.1"/>
    </source>
</evidence>
<dbReference type="OrthoDB" id="3269515at2759"/>
<gene>
    <name evidence="3" type="ORF">BT96DRAFT_923738</name>
</gene>
<sequence length="544" mass="59352">MPRLLLGRPFFKRNNSNDEEIKPTHSQYNINYRQIAAPGYDAEPATTSSSYDYWWPYPPGGVATTSSPSIISSPTLYTDPFSVATLSSLSLLAPDVSASDSVVSDSMLTSVSPTSMVTTTISSSQSMITVNATMSSQTASSTFSSYPKSTQNQTSTTSKADVYLIPIFVVLGVVLGSILAWVSWGCLTRKPRVRDFDNDDDDSSGRKKSGRRPRRSELEVGPAYCPSLSQKRDYLEEAEDSTEKAPFSPQSVFSWRALEADGGKDSDRERDYLVPPALPSKNSRAKSVGPKRQLGLSRAATSKTATSVSVYSQVGEEDEYEEAEIDRMSLLNEFESDYDPRSPRLDTKSTPTTSSGSARVVSVSRRRPNHVRADSDSHLEDVDTSGKRVGGPRDKKNDLLRSATARTQSSTRTTQTGFRMMDGSPLPTPSVSSPSSQHGGGGGFFWGNNEPEIHEAISIPERRTRPNATTSSSDSYTALPARGSRSRNNSPVKQSNTSRSTRQRQVSARDKAIEQYYGNGFPQSPPQVTSPKLESSLCFTPPLN</sequence>
<evidence type="ECO:0000256" key="2">
    <source>
        <dbReference type="SAM" id="Phobius"/>
    </source>
</evidence>